<feature type="signal peptide" evidence="1">
    <location>
        <begin position="1"/>
        <end position="23"/>
    </location>
</feature>
<reference evidence="2" key="1">
    <citation type="submission" date="2014-11" db="EMBL/GenBank/DDBJ databases">
        <authorList>
            <person name="Amaro Gonzalez C."/>
        </authorList>
    </citation>
    <scope>NUCLEOTIDE SEQUENCE</scope>
</reference>
<proteinExistence type="predicted"/>
<accession>A0A0E9V9I2</accession>
<evidence type="ECO:0000313" key="2">
    <source>
        <dbReference type="EMBL" id="JAH73863.1"/>
    </source>
</evidence>
<keyword evidence="1" id="KW-0732">Signal</keyword>
<protein>
    <submittedName>
        <fullName evidence="2">Uncharacterized protein</fullName>
    </submittedName>
</protein>
<reference evidence="2" key="2">
    <citation type="journal article" date="2015" name="Fish Shellfish Immunol.">
        <title>Early steps in the European eel (Anguilla anguilla)-Vibrio vulnificus interaction in the gills: Role of the RtxA13 toxin.</title>
        <authorList>
            <person name="Callol A."/>
            <person name="Pajuelo D."/>
            <person name="Ebbesson L."/>
            <person name="Teles M."/>
            <person name="MacKenzie S."/>
            <person name="Amaro C."/>
        </authorList>
    </citation>
    <scope>NUCLEOTIDE SEQUENCE</scope>
</reference>
<evidence type="ECO:0000256" key="1">
    <source>
        <dbReference type="SAM" id="SignalP"/>
    </source>
</evidence>
<name>A0A0E9V9I2_ANGAN</name>
<sequence length="39" mass="4497">MFIYRHFNHVFSMLSAVLCKSLCQCLNKLCMKMRQSGAG</sequence>
<dbReference type="EMBL" id="GBXM01034714">
    <property type="protein sequence ID" value="JAH73863.1"/>
    <property type="molecule type" value="Transcribed_RNA"/>
</dbReference>
<dbReference type="AlphaFoldDB" id="A0A0E9V9I2"/>
<feature type="chain" id="PRO_5002433591" evidence="1">
    <location>
        <begin position="24"/>
        <end position="39"/>
    </location>
</feature>
<organism evidence="2">
    <name type="scientific">Anguilla anguilla</name>
    <name type="common">European freshwater eel</name>
    <name type="synonym">Muraena anguilla</name>
    <dbReference type="NCBI Taxonomy" id="7936"/>
    <lineage>
        <taxon>Eukaryota</taxon>
        <taxon>Metazoa</taxon>
        <taxon>Chordata</taxon>
        <taxon>Craniata</taxon>
        <taxon>Vertebrata</taxon>
        <taxon>Euteleostomi</taxon>
        <taxon>Actinopterygii</taxon>
        <taxon>Neopterygii</taxon>
        <taxon>Teleostei</taxon>
        <taxon>Anguilliformes</taxon>
        <taxon>Anguillidae</taxon>
        <taxon>Anguilla</taxon>
    </lineage>
</organism>